<dbReference type="Pfam" id="PF08240">
    <property type="entry name" value="ADH_N"/>
    <property type="match status" value="1"/>
</dbReference>
<keyword evidence="4" id="KW-0560">Oxidoreductase</keyword>
<protein>
    <submittedName>
        <fullName evidence="7">Zinc-binding dehydrogenase</fullName>
    </submittedName>
</protein>
<dbReference type="PROSITE" id="PS00059">
    <property type="entry name" value="ADH_ZINC"/>
    <property type="match status" value="1"/>
</dbReference>
<evidence type="ECO:0000256" key="3">
    <source>
        <dbReference type="ARBA" id="ARBA00022833"/>
    </source>
</evidence>
<dbReference type="InterPro" id="IPR036291">
    <property type="entry name" value="NAD(P)-bd_dom_sf"/>
</dbReference>
<dbReference type="SMART" id="SM00829">
    <property type="entry name" value="PKS_ER"/>
    <property type="match status" value="1"/>
</dbReference>
<evidence type="ECO:0000256" key="2">
    <source>
        <dbReference type="ARBA" id="ARBA00022723"/>
    </source>
</evidence>
<dbReference type="PANTHER" id="PTHR43401:SF2">
    <property type="entry name" value="L-THREONINE 3-DEHYDROGENASE"/>
    <property type="match status" value="1"/>
</dbReference>
<keyword evidence="2 5" id="KW-0479">Metal-binding</keyword>
<keyword evidence="8" id="KW-1185">Reference proteome</keyword>
<dbReference type="EMBL" id="CP142149">
    <property type="protein sequence ID" value="WSE34204.1"/>
    <property type="molecule type" value="Genomic_DNA"/>
</dbReference>
<dbReference type="Gene3D" id="3.40.50.720">
    <property type="entry name" value="NAD(P)-binding Rossmann-like Domain"/>
    <property type="match status" value="1"/>
</dbReference>
<proteinExistence type="inferred from homology"/>
<dbReference type="InterPro" id="IPR050129">
    <property type="entry name" value="Zn_alcohol_dh"/>
</dbReference>
<evidence type="ECO:0000313" key="8">
    <source>
        <dbReference type="Proteomes" id="UP001330812"/>
    </source>
</evidence>
<feature type="domain" description="Enoyl reductase (ER)" evidence="6">
    <location>
        <begin position="7"/>
        <end position="317"/>
    </location>
</feature>
<dbReference type="InterPro" id="IPR011032">
    <property type="entry name" value="GroES-like_sf"/>
</dbReference>
<evidence type="ECO:0000256" key="5">
    <source>
        <dbReference type="RuleBase" id="RU361277"/>
    </source>
</evidence>
<name>A0ABZ1IKT1_9PSEU</name>
<dbReference type="PANTHER" id="PTHR43401">
    <property type="entry name" value="L-THREONINE 3-DEHYDROGENASE"/>
    <property type="match status" value="1"/>
</dbReference>
<dbReference type="SUPFAM" id="SSF51735">
    <property type="entry name" value="NAD(P)-binding Rossmann-fold domains"/>
    <property type="match status" value="1"/>
</dbReference>
<dbReference type="InterPro" id="IPR013149">
    <property type="entry name" value="ADH-like_C"/>
</dbReference>
<sequence>MQALRFTAPGTASVDELDVPRIAADEVLVAARSVGICHSDIELLEGRYIIPFTYPVVPGHEWSGEIVETGSAVTEFAPGDRVVGECVIGDDHFGFSVSGAAAEFFVAKPAWLHRLPDSLSFTDGALVEPFSCGYHALMKAGNVNASDTVVVFGAGPIGLGVAAGAAALGARTIAVEPAAGRAEAARKLGAELVLDPTKAPIAEQVAEATGGVGGTVVIEATGRPSVMADVLEVAAHGARIVYVGIDVGGSAPAKLGLVQSKELSIHGIIGSPGVWPATLRFLDRAGVDLSELVTSRFPVSRAVEAVAASRDTARNVKVHLEFGATR</sequence>
<keyword evidence="3 5" id="KW-0862">Zinc</keyword>
<dbReference type="RefSeq" id="WP_326837002.1">
    <property type="nucleotide sequence ID" value="NZ_CP142149.1"/>
</dbReference>
<evidence type="ECO:0000259" key="6">
    <source>
        <dbReference type="SMART" id="SM00829"/>
    </source>
</evidence>
<dbReference type="InterPro" id="IPR013154">
    <property type="entry name" value="ADH-like_N"/>
</dbReference>
<comment type="similarity">
    <text evidence="5">Belongs to the zinc-containing alcohol dehydrogenase family.</text>
</comment>
<evidence type="ECO:0000256" key="4">
    <source>
        <dbReference type="ARBA" id="ARBA00023002"/>
    </source>
</evidence>
<evidence type="ECO:0000256" key="1">
    <source>
        <dbReference type="ARBA" id="ARBA00001947"/>
    </source>
</evidence>
<comment type="cofactor">
    <cofactor evidence="1 5">
        <name>Zn(2+)</name>
        <dbReference type="ChEBI" id="CHEBI:29105"/>
    </cofactor>
</comment>
<dbReference type="Proteomes" id="UP001330812">
    <property type="component" value="Chromosome"/>
</dbReference>
<evidence type="ECO:0000313" key="7">
    <source>
        <dbReference type="EMBL" id="WSE34204.1"/>
    </source>
</evidence>
<dbReference type="InterPro" id="IPR020843">
    <property type="entry name" value="ER"/>
</dbReference>
<dbReference type="SUPFAM" id="SSF50129">
    <property type="entry name" value="GroES-like"/>
    <property type="match status" value="1"/>
</dbReference>
<organism evidence="7 8">
    <name type="scientific">Amycolatopsis rhabdoformis</name>
    <dbReference type="NCBI Taxonomy" id="1448059"/>
    <lineage>
        <taxon>Bacteria</taxon>
        <taxon>Bacillati</taxon>
        <taxon>Actinomycetota</taxon>
        <taxon>Actinomycetes</taxon>
        <taxon>Pseudonocardiales</taxon>
        <taxon>Pseudonocardiaceae</taxon>
        <taxon>Amycolatopsis</taxon>
    </lineage>
</organism>
<dbReference type="Gene3D" id="3.90.180.10">
    <property type="entry name" value="Medium-chain alcohol dehydrogenases, catalytic domain"/>
    <property type="match status" value="1"/>
</dbReference>
<dbReference type="InterPro" id="IPR002328">
    <property type="entry name" value="ADH_Zn_CS"/>
</dbReference>
<dbReference type="Pfam" id="PF00107">
    <property type="entry name" value="ADH_zinc_N"/>
    <property type="match status" value="1"/>
</dbReference>
<reference evidence="7 8" key="1">
    <citation type="journal article" date="2015" name="Int. J. Syst. Evol. Microbiol.">
        <title>Amycolatopsis rhabdoformis sp. nov., an actinomycete isolated from a tropical forest soil.</title>
        <authorList>
            <person name="Souza W.R."/>
            <person name="Silva R.E."/>
            <person name="Goodfellow M."/>
            <person name="Busarakam K."/>
            <person name="Figueiro F.S."/>
            <person name="Ferreira D."/>
            <person name="Rodrigues-Filho E."/>
            <person name="Moraes L.A.B."/>
            <person name="Zucchi T.D."/>
        </authorList>
    </citation>
    <scope>NUCLEOTIDE SEQUENCE [LARGE SCALE GENOMIC DNA]</scope>
    <source>
        <strain evidence="7 8">NCIMB 14900</strain>
    </source>
</reference>
<gene>
    <name evidence="7" type="ORF">VSH64_19215</name>
</gene>
<accession>A0ABZ1IKT1</accession>